<evidence type="ECO:0000256" key="1">
    <source>
        <dbReference type="PROSITE-ProRule" id="PRU00285"/>
    </source>
</evidence>
<dbReference type="OrthoDB" id="1806521at2"/>
<feature type="domain" description="SHSP" evidence="3">
    <location>
        <begin position="28"/>
        <end position="141"/>
    </location>
</feature>
<reference evidence="5" key="1">
    <citation type="submission" date="2017-11" db="EMBL/GenBank/DDBJ databases">
        <authorList>
            <person name="Zhu W."/>
        </authorList>
    </citation>
    <scope>NUCLEOTIDE SEQUENCE [LARGE SCALE GENOMIC DNA]</scope>
    <source>
        <strain evidence="5">CAU 1183</strain>
    </source>
</reference>
<organism evidence="4 5">
    <name type="scientific">Oceanobacillus arenosus</name>
    <dbReference type="NCBI Taxonomy" id="1229153"/>
    <lineage>
        <taxon>Bacteria</taxon>
        <taxon>Bacillati</taxon>
        <taxon>Bacillota</taxon>
        <taxon>Bacilli</taxon>
        <taxon>Bacillales</taxon>
        <taxon>Bacillaceae</taxon>
        <taxon>Oceanobacillus</taxon>
    </lineage>
</organism>
<sequence>MDPFKQMGEWRKNLDNFFGDNFWNEFDGIIKPTIPQVNMYHTENEMMCIVNVPGLNDLDQLNIYIDYATLELRGTIDLEHVSGNVFKEEILQGVFEREISLPFPVRADKIKATYKNGLVFIQLHRLISETSRRNKVNVRLLEDA</sequence>
<dbReference type="SUPFAM" id="SSF49764">
    <property type="entry name" value="HSP20-like chaperones"/>
    <property type="match status" value="1"/>
</dbReference>
<dbReference type="Proteomes" id="UP000257143">
    <property type="component" value="Unassembled WGS sequence"/>
</dbReference>
<evidence type="ECO:0000313" key="5">
    <source>
        <dbReference type="Proteomes" id="UP000257143"/>
    </source>
</evidence>
<dbReference type="Pfam" id="PF00011">
    <property type="entry name" value="HSP20"/>
    <property type="match status" value="1"/>
</dbReference>
<keyword evidence="5" id="KW-1185">Reference proteome</keyword>
<dbReference type="Gene3D" id="2.60.40.790">
    <property type="match status" value="1"/>
</dbReference>
<dbReference type="AlphaFoldDB" id="A0A3D8PY01"/>
<dbReference type="InterPro" id="IPR002068">
    <property type="entry name" value="A-crystallin/Hsp20_dom"/>
</dbReference>
<evidence type="ECO:0000256" key="2">
    <source>
        <dbReference type="RuleBase" id="RU003616"/>
    </source>
</evidence>
<comment type="similarity">
    <text evidence="1 2">Belongs to the small heat shock protein (HSP20) family.</text>
</comment>
<dbReference type="RefSeq" id="WP_115772214.1">
    <property type="nucleotide sequence ID" value="NZ_PIOC01000010.1"/>
</dbReference>
<accession>A0A3D8PY01</accession>
<proteinExistence type="inferred from homology"/>
<dbReference type="InterPro" id="IPR008978">
    <property type="entry name" value="HSP20-like_chaperone"/>
</dbReference>
<evidence type="ECO:0000313" key="4">
    <source>
        <dbReference type="EMBL" id="RDW20191.1"/>
    </source>
</evidence>
<dbReference type="CDD" id="cd06464">
    <property type="entry name" value="ACD_sHsps-like"/>
    <property type="match status" value="1"/>
</dbReference>
<name>A0A3D8PY01_9BACI</name>
<comment type="caution">
    <text evidence="4">The sequence shown here is derived from an EMBL/GenBank/DDBJ whole genome shotgun (WGS) entry which is preliminary data.</text>
</comment>
<protein>
    <submittedName>
        <fullName evidence="4">Hsp20/alpha crystallin family protein</fullName>
    </submittedName>
</protein>
<dbReference type="EMBL" id="PIOC01000010">
    <property type="protein sequence ID" value="RDW20191.1"/>
    <property type="molecule type" value="Genomic_DNA"/>
</dbReference>
<evidence type="ECO:0000259" key="3">
    <source>
        <dbReference type="PROSITE" id="PS01031"/>
    </source>
</evidence>
<dbReference type="PROSITE" id="PS01031">
    <property type="entry name" value="SHSP"/>
    <property type="match status" value="1"/>
</dbReference>
<gene>
    <name evidence="4" type="ORF">CWR48_05655</name>
</gene>